<dbReference type="AlphaFoldDB" id="A0AAE0CG19"/>
<protein>
    <submittedName>
        <fullName evidence="1">Uncharacterized protein</fullName>
    </submittedName>
</protein>
<dbReference type="EMBL" id="LGRX02024816">
    <property type="protein sequence ID" value="KAK3253475.1"/>
    <property type="molecule type" value="Genomic_DNA"/>
</dbReference>
<comment type="caution">
    <text evidence="1">The sequence shown here is derived from an EMBL/GenBank/DDBJ whole genome shotgun (WGS) entry which is preliminary data.</text>
</comment>
<dbReference type="Proteomes" id="UP001190700">
    <property type="component" value="Unassembled WGS sequence"/>
</dbReference>
<gene>
    <name evidence="1" type="ORF">CYMTET_37277</name>
</gene>
<organism evidence="1 2">
    <name type="scientific">Cymbomonas tetramitiformis</name>
    <dbReference type="NCBI Taxonomy" id="36881"/>
    <lineage>
        <taxon>Eukaryota</taxon>
        <taxon>Viridiplantae</taxon>
        <taxon>Chlorophyta</taxon>
        <taxon>Pyramimonadophyceae</taxon>
        <taxon>Pyramimonadales</taxon>
        <taxon>Pyramimonadaceae</taxon>
        <taxon>Cymbomonas</taxon>
    </lineage>
</organism>
<evidence type="ECO:0000313" key="1">
    <source>
        <dbReference type="EMBL" id="KAK3253475.1"/>
    </source>
</evidence>
<keyword evidence="2" id="KW-1185">Reference proteome</keyword>
<evidence type="ECO:0000313" key="2">
    <source>
        <dbReference type="Proteomes" id="UP001190700"/>
    </source>
</evidence>
<name>A0AAE0CG19_9CHLO</name>
<sequence>MIEKNADTLKEINNHHASEAAAMRDILRTAVQWPGHIELAAESKVEAEKIGETLWTDLRGDDTEKKRAAIHKYNEYQEVTQRLEVSQQVLRAKIIVQTFELYRTAGKWVVVLN</sequence>
<accession>A0AAE0CG19</accession>
<proteinExistence type="predicted"/>
<reference evidence="1 2" key="1">
    <citation type="journal article" date="2015" name="Genome Biol. Evol.">
        <title>Comparative Genomics of a Bacterivorous Green Alga Reveals Evolutionary Causalities and Consequences of Phago-Mixotrophic Mode of Nutrition.</title>
        <authorList>
            <person name="Burns J.A."/>
            <person name="Paasch A."/>
            <person name="Narechania A."/>
            <person name="Kim E."/>
        </authorList>
    </citation>
    <scope>NUCLEOTIDE SEQUENCE [LARGE SCALE GENOMIC DNA]</scope>
    <source>
        <strain evidence="1 2">PLY_AMNH</strain>
    </source>
</reference>